<comment type="caution">
    <text evidence="2">The sequence shown here is derived from an EMBL/GenBank/DDBJ whole genome shotgun (WGS) entry which is preliminary data.</text>
</comment>
<proteinExistence type="predicted"/>
<evidence type="ECO:0000313" key="3">
    <source>
        <dbReference type="Proteomes" id="UP000499080"/>
    </source>
</evidence>
<evidence type="ECO:0000313" key="2">
    <source>
        <dbReference type="EMBL" id="GBL79710.1"/>
    </source>
</evidence>
<gene>
    <name evidence="2" type="ORF">AVEN_18237_1</name>
</gene>
<evidence type="ECO:0000256" key="1">
    <source>
        <dbReference type="SAM" id="MobiDB-lite"/>
    </source>
</evidence>
<dbReference type="EMBL" id="BGPR01000019">
    <property type="protein sequence ID" value="GBL79710.1"/>
    <property type="molecule type" value="Genomic_DNA"/>
</dbReference>
<organism evidence="2 3">
    <name type="scientific">Araneus ventricosus</name>
    <name type="common">Orbweaver spider</name>
    <name type="synonym">Epeira ventricosa</name>
    <dbReference type="NCBI Taxonomy" id="182803"/>
    <lineage>
        <taxon>Eukaryota</taxon>
        <taxon>Metazoa</taxon>
        <taxon>Ecdysozoa</taxon>
        <taxon>Arthropoda</taxon>
        <taxon>Chelicerata</taxon>
        <taxon>Arachnida</taxon>
        <taxon>Araneae</taxon>
        <taxon>Araneomorphae</taxon>
        <taxon>Entelegynae</taxon>
        <taxon>Araneoidea</taxon>
        <taxon>Araneidae</taxon>
        <taxon>Araneus</taxon>
    </lineage>
</organism>
<feature type="region of interest" description="Disordered" evidence="1">
    <location>
        <begin position="71"/>
        <end position="102"/>
    </location>
</feature>
<reference evidence="2 3" key="1">
    <citation type="journal article" date="2019" name="Sci. Rep.">
        <title>Orb-weaving spider Araneus ventricosus genome elucidates the spidroin gene catalogue.</title>
        <authorList>
            <person name="Kono N."/>
            <person name="Nakamura H."/>
            <person name="Ohtoshi R."/>
            <person name="Moran D.A.P."/>
            <person name="Shinohara A."/>
            <person name="Yoshida Y."/>
            <person name="Fujiwara M."/>
            <person name="Mori M."/>
            <person name="Tomita M."/>
            <person name="Arakawa K."/>
        </authorList>
    </citation>
    <scope>NUCLEOTIDE SEQUENCE [LARGE SCALE GENOMIC DNA]</scope>
</reference>
<sequence>MLLHTENYNYFKLLTHFIDTGLLQKHIAEGLSRHKGHHGLVSESVNSRLQLHVLVIHHTVHPACRAGCTLNQTRGKHSPESVVCKVGQRKQTQVSSSPSDHG</sequence>
<dbReference type="AlphaFoldDB" id="A0A4Y2AIZ7"/>
<name>A0A4Y2AIZ7_ARAVE</name>
<protein>
    <submittedName>
        <fullName evidence="2">Uncharacterized protein</fullName>
    </submittedName>
</protein>
<feature type="compositionally biased region" description="Polar residues" evidence="1">
    <location>
        <begin position="89"/>
        <end position="102"/>
    </location>
</feature>
<dbReference type="Proteomes" id="UP000499080">
    <property type="component" value="Unassembled WGS sequence"/>
</dbReference>
<accession>A0A4Y2AIZ7</accession>
<keyword evidence="3" id="KW-1185">Reference proteome</keyword>